<name>A0AAJ5NHX6_STRSA</name>
<dbReference type="AlphaFoldDB" id="A0AAJ5NHX6"/>
<sequence>MAKGVKEAAEQPHPEVHWEGHKWESHLDELHKKMLADNIPVTAEVHTVEEIAKQQAEILKVRYGEEALSSSLKKGNFGEMVQDEYYRQFGYERISKDMVTGLDDAGRKGIDGVYYNPNGHPPYIISEAKYNKAKLSKGLADGTDQMDLEWINNRLDKAVSEEHLAAIQDAMEFGDVQSHLFNVKENGRIIVNQLDDMAKKMK</sequence>
<accession>A0AAJ5NHX6</accession>
<proteinExistence type="predicted"/>
<dbReference type="EMBL" id="LR134002">
    <property type="protein sequence ID" value="VDY71365.1"/>
    <property type="molecule type" value="Genomic_DNA"/>
</dbReference>
<organism evidence="1 2">
    <name type="scientific">Streptococcus sanguinis</name>
    <dbReference type="NCBI Taxonomy" id="1305"/>
    <lineage>
        <taxon>Bacteria</taxon>
        <taxon>Bacillati</taxon>
        <taxon>Bacillota</taxon>
        <taxon>Bacilli</taxon>
        <taxon>Lactobacillales</taxon>
        <taxon>Streptococcaceae</taxon>
        <taxon>Streptococcus</taxon>
    </lineage>
</organism>
<dbReference type="Proteomes" id="UP000266918">
    <property type="component" value="Chromosome"/>
</dbReference>
<reference evidence="1 2" key="1">
    <citation type="submission" date="2018-12" db="EMBL/GenBank/DDBJ databases">
        <authorList>
            <consortium name="Pathogen Informatics"/>
        </authorList>
    </citation>
    <scope>NUCLEOTIDE SEQUENCE [LARGE SCALE GENOMIC DNA]</scope>
    <source>
        <strain evidence="2">NCTC 10904</strain>
    </source>
</reference>
<gene>
    <name evidence="1" type="ORF">NCTC10904_01043</name>
</gene>
<evidence type="ECO:0000313" key="2">
    <source>
        <dbReference type="Proteomes" id="UP000266918"/>
    </source>
</evidence>
<protein>
    <submittedName>
        <fullName evidence="1">Uncharacterized protein</fullName>
    </submittedName>
</protein>
<dbReference type="CDD" id="cd20738">
    <property type="entry name" value="PoNe_DUF4280"/>
    <property type="match status" value="1"/>
</dbReference>
<evidence type="ECO:0000313" key="1">
    <source>
        <dbReference type="EMBL" id="VDY71365.1"/>
    </source>
</evidence>